<evidence type="ECO:0000256" key="2">
    <source>
        <dbReference type="ARBA" id="ARBA00006840"/>
    </source>
</evidence>
<evidence type="ECO:0000256" key="3">
    <source>
        <dbReference type="ARBA" id="ARBA00022692"/>
    </source>
</evidence>
<keyword evidence="3 7" id="KW-0812">Transmembrane</keyword>
<keyword evidence="6" id="KW-1015">Disulfide bond</keyword>
<sequence length="228" mass="25276">MAQNCLKCLKYIMCAVNFLCFMSGVAVLILGVYMICYQTSALFPSRGITVANLLLIAGVIITCIAFLGFIGALKENRCFLLTFFILLLILMLMELAAACLLLFYDKEELEKELTQSLKETIKKSKVSNDTNSDWDMIQQMFDCCGVGNLSDWNYTVPASCCKGAKCSPQPQYQKVALGCLDVVSGWFEENFLLAGIAVIVLCVIEVLGMCFSMTLFCHISRSGLSYKI</sequence>
<dbReference type="Gene3D" id="1.10.1450.10">
    <property type="entry name" value="Tetraspanin"/>
    <property type="match status" value="1"/>
</dbReference>
<proteinExistence type="inferred from homology"/>
<feature type="disulfide bond" evidence="6">
    <location>
        <begin position="144"/>
        <end position="161"/>
    </location>
</feature>
<comment type="caution">
    <text evidence="8">The sequence shown here is derived from an EMBL/GenBank/DDBJ whole genome shotgun (WGS) entry which is preliminary data.</text>
</comment>
<dbReference type="AlphaFoldDB" id="A0AA47P137"/>
<organism evidence="8 9">
    <name type="scientific">Merluccius polli</name>
    <name type="common">Benguela hake</name>
    <name type="synonym">Merluccius cadenati</name>
    <dbReference type="NCBI Taxonomy" id="89951"/>
    <lineage>
        <taxon>Eukaryota</taxon>
        <taxon>Metazoa</taxon>
        <taxon>Chordata</taxon>
        <taxon>Craniata</taxon>
        <taxon>Vertebrata</taxon>
        <taxon>Euteleostomi</taxon>
        <taxon>Actinopterygii</taxon>
        <taxon>Neopterygii</taxon>
        <taxon>Teleostei</taxon>
        <taxon>Neoteleostei</taxon>
        <taxon>Acanthomorphata</taxon>
        <taxon>Zeiogadaria</taxon>
        <taxon>Gadariae</taxon>
        <taxon>Gadiformes</taxon>
        <taxon>Gadoidei</taxon>
        <taxon>Merlucciidae</taxon>
        <taxon>Merluccius</taxon>
    </lineage>
</organism>
<comment type="similarity">
    <text evidence="2 7">Belongs to the tetraspanin (TM4SF) family.</text>
</comment>
<keyword evidence="5 7" id="KW-0472">Membrane</keyword>
<reference evidence="8" key="1">
    <citation type="journal article" date="2023" name="Front. Mar. Sci.">
        <title>A new Merluccius polli reference genome to investigate the effects of global change in West African waters.</title>
        <authorList>
            <person name="Mateo J.L."/>
            <person name="Blanco-Fernandez C."/>
            <person name="Garcia-Vazquez E."/>
            <person name="Machado-Schiaffino G."/>
        </authorList>
    </citation>
    <scope>NUCLEOTIDE SEQUENCE</scope>
    <source>
        <strain evidence="8">C29</strain>
        <tissue evidence="8">Fin</tissue>
    </source>
</reference>
<evidence type="ECO:0000256" key="1">
    <source>
        <dbReference type="ARBA" id="ARBA00004141"/>
    </source>
</evidence>
<dbReference type="EMBL" id="JAOPHQ010003129">
    <property type="protein sequence ID" value="KAK0144560.1"/>
    <property type="molecule type" value="Genomic_DNA"/>
</dbReference>
<accession>A0AA47P137</accession>
<evidence type="ECO:0000256" key="4">
    <source>
        <dbReference type="ARBA" id="ARBA00022989"/>
    </source>
</evidence>
<name>A0AA47P137_MERPO</name>
<keyword evidence="9" id="KW-1185">Reference proteome</keyword>
<evidence type="ECO:0000256" key="7">
    <source>
        <dbReference type="RuleBase" id="RU361218"/>
    </source>
</evidence>
<dbReference type="Pfam" id="PF00335">
    <property type="entry name" value="Tetraspanin"/>
    <property type="match status" value="1"/>
</dbReference>
<gene>
    <name evidence="8" type="primary">CD53_1</name>
    <name evidence="8" type="ORF">N1851_017067</name>
</gene>
<dbReference type="InterPro" id="IPR008952">
    <property type="entry name" value="Tetraspanin_EC2_sf"/>
</dbReference>
<feature type="transmembrane region" description="Helical" evidence="7">
    <location>
        <begin position="47"/>
        <end position="72"/>
    </location>
</feature>
<dbReference type="SUPFAM" id="SSF48652">
    <property type="entry name" value="Tetraspanin"/>
    <property type="match status" value="1"/>
</dbReference>
<keyword evidence="4 7" id="KW-1133">Transmembrane helix</keyword>
<evidence type="ECO:0000313" key="9">
    <source>
        <dbReference type="Proteomes" id="UP001174136"/>
    </source>
</evidence>
<dbReference type="PRINTS" id="PR00259">
    <property type="entry name" value="TMFOUR"/>
</dbReference>
<feature type="transmembrane region" description="Helical" evidence="7">
    <location>
        <begin position="191"/>
        <end position="217"/>
    </location>
</feature>
<feature type="disulfide bond" evidence="6">
    <location>
        <begin position="143"/>
        <end position="179"/>
    </location>
</feature>
<dbReference type="PANTHER" id="PTHR19282">
    <property type="entry name" value="TETRASPANIN"/>
    <property type="match status" value="1"/>
</dbReference>
<comment type="subcellular location">
    <subcellularLocation>
        <location evidence="1 7">Membrane</location>
        <topology evidence="1 7">Multi-pass membrane protein</topology>
    </subcellularLocation>
</comment>
<feature type="transmembrane region" description="Helical" evidence="7">
    <location>
        <begin position="12"/>
        <end position="35"/>
    </location>
</feature>
<dbReference type="Proteomes" id="UP001174136">
    <property type="component" value="Unassembled WGS sequence"/>
</dbReference>
<evidence type="ECO:0000256" key="5">
    <source>
        <dbReference type="ARBA" id="ARBA00023136"/>
    </source>
</evidence>
<dbReference type="InterPro" id="IPR018499">
    <property type="entry name" value="Tetraspanin/Peripherin"/>
</dbReference>
<evidence type="ECO:0000313" key="8">
    <source>
        <dbReference type="EMBL" id="KAK0144560.1"/>
    </source>
</evidence>
<protein>
    <recommendedName>
        <fullName evidence="7">Tetraspanin</fullName>
    </recommendedName>
</protein>
<dbReference type="PIRSF" id="PIRSF002419">
    <property type="entry name" value="Tetraspanin"/>
    <property type="match status" value="1"/>
</dbReference>
<evidence type="ECO:0000256" key="6">
    <source>
        <dbReference type="PIRSR" id="PIRSR002419-1"/>
    </source>
</evidence>
<dbReference type="GO" id="GO:0005886">
    <property type="term" value="C:plasma membrane"/>
    <property type="evidence" value="ECO:0007669"/>
    <property type="project" value="TreeGrafter"/>
</dbReference>
<feature type="transmembrane region" description="Helical" evidence="7">
    <location>
        <begin position="79"/>
        <end position="104"/>
    </location>
</feature>
<dbReference type="InterPro" id="IPR000301">
    <property type="entry name" value="Tetraspanin_animals"/>
</dbReference>
<dbReference type="PANTHER" id="PTHR19282:SF39">
    <property type="entry name" value="LEUKOCYTE SURFACE ANTIGEN CD53"/>
    <property type="match status" value="1"/>
</dbReference>